<keyword evidence="3" id="KW-0460">Magnesium</keyword>
<reference evidence="4 5" key="1">
    <citation type="journal article" date="2010" name="DNA Res.">
        <title>Bacterial lifestyle in a deep-sea hydrothermal vent chimney revealed by the genome sequence of the thermophilic bacterium Deferribacter desulfuricans SSM1.</title>
        <authorList>
            <person name="Takaki Y."/>
            <person name="Shimamura S."/>
            <person name="Nakagawa S."/>
            <person name="Fukuhara Y."/>
            <person name="Horikawa H."/>
            <person name="Ankai A."/>
            <person name="Harada T."/>
            <person name="Hosoyama A."/>
            <person name="Oguchi A."/>
            <person name="Fukui S."/>
            <person name="Fujita N."/>
            <person name="Takami H."/>
            <person name="Takai K."/>
        </authorList>
    </citation>
    <scope>NUCLEOTIDE SEQUENCE [LARGE SCALE GENOMIC DNA]</scope>
    <source>
        <strain evidence="5">DSM 14783 / JCM 11476 / NBRC 101012 / SSM1</strain>
    </source>
</reference>
<evidence type="ECO:0000256" key="1">
    <source>
        <dbReference type="ARBA" id="ARBA00022723"/>
    </source>
</evidence>
<keyword evidence="5" id="KW-1185">Reference proteome</keyword>
<dbReference type="SFLD" id="SFLDG01140">
    <property type="entry name" value="C2.B:_Phosphomannomutase_and_P"/>
    <property type="match status" value="1"/>
</dbReference>
<dbReference type="KEGG" id="ddf:DEFDS_0170"/>
<dbReference type="GO" id="GO:0051479">
    <property type="term" value="P:mannosylglycerate biosynthetic process"/>
    <property type="evidence" value="ECO:0007669"/>
    <property type="project" value="InterPro"/>
</dbReference>
<protein>
    <submittedName>
        <fullName evidence="4">HAD-superfamily hydrolase</fullName>
    </submittedName>
</protein>
<keyword evidence="2 4" id="KW-0378">Hydrolase</keyword>
<dbReference type="InterPro" id="IPR036412">
    <property type="entry name" value="HAD-like_sf"/>
</dbReference>
<evidence type="ECO:0000313" key="5">
    <source>
        <dbReference type="Proteomes" id="UP000001520"/>
    </source>
</evidence>
<dbReference type="HOGENOM" id="CLU_063016_0_0_0"/>
<evidence type="ECO:0000256" key="2">
    <source>
        <dbReference type="ARBA" id="ARBA00022801"/>
    </source>
</evidence>
<dbReference type="InterPro" id="IPR006379">
    <property type="entry name" value="HAD-SF_hydro_IIB"/>
</dbReference>
<keyword evidence="1" id="KW-0479">Metal-binding</keyword>
<evidence type="ECO:0000313" key="4">
    <source>
        <dbReference type="EMBL" id="BAI79682.1"/>
    </source>
</evidence>
<dbReference type="InterPro" id="IPR023214">
    <property type="entry name" value="HAD_sf"/>
</dbReference>
<name>D3PAQ9_DEFDS</name>
<dbReference type="eggNOG" id="COG3769">
    <property type="taxonomic scope" value="Bacteria"/>
</dbReference>
<dbReference type="Gene3D" id="3.40.50.1000">
    <property type="entry name" value="HAD superfamily/HAD-like"/>
    <property type="match status" value="1"/>
</dbReference>
<dbReference type="AlphaFoldDB" id="D3PAQ9"/>
<dbReference type="NCBIfam" id="TIGR01486">
    <property type="entry name" value="HAD-SF-IIB-MPGP"/>
    <property type="match status" value="1"/>
</dbReference>
<dbReference type="PANTHER" id="PTHR10000">
    <property type="entry name" value="PHOSPHOSERINE PHOSPHATASE"/>
    <property type="match status" value="1"/>
</dbReference>
<dbReference type="Proteomes" id="UP000001520">
    <property type="component" value="Chromosome"/>
</dbReference>
<accession>D3PAQ9</accession>
<sequence length="278" mass="32152">MICHIIDVMKKVIVFSDLDGTLLDHDTYSFAEALDAINLIKELKIPLIFTTSKTRAEVTLLQRDIGIDDPFIVENGGAIIFDPKFPYIPDNVIKIDNNYYAYIIGKKREDLISVGKFLKDRYKIKLFSELSDYELKRIMGLPDDRLDLSKLREFSEPFILLEDVLIKDMQKDCERFDVKILKGGRFYHLVGKNQDKGVAVNKLKQIYEKMHKNCVTIGLGDSNNDIDMLMQVDYPVVVKRFDNTYINLNKENTFYTKDKGPKGFNEAVVYLIDKILNN</sequence>
<evidence type="ECO:0000256" key="3">
    <source>
        <dbReference type="ARBA" id="ARBA00022842"/>
    </source>
</evidence>
<dbReference type="Pfam" id="PF08282">
    <property type="entry name" value="Hydrolase_3"/>
    <property type="match status" value="1"/>
</dbReference>
<dbReference type="SUPFAM" id="SSF56784">
    <property type="entry name" value="HAD-like"/>
    <property type="match status" value="1"/>
</dbReference>
<dbReference type="SFLD" id="SFLDG01142">
    <property type="entry name" value="C2.B.2:_Mannosyl-3-phosphoglyc"/>
    <property type="match status" value="1"/>
</dbReference>
<dbReference type="PANTHER" id="PTHR10000:SF8">
    <property type="entry name" value="HAD SUPERFAMILY HYDROLASE-LIKE, TYPE 3"/>
    <property type="match status" value="1"/>
</dbReference>
<dbReference type="GO" id="GO:0000287">
    <property type="term" value="F:magnesium ion binding"/>
    <property type="evidence" value="ECO:0007669"/>
    <property type="project" value="TreeGrafter"/>
</dbReference>
<dbReference type="GO" id="GO:0050531">
    <property type="term" value="F:mannosyl-3-phosphoglycerate phosphatase activity"/>
    <property type="evidence" value="ECO:0007669"/>
    <property type="project" value="InterPro"/>
</dbReference>
<dbReference type="Gene3D" id="3.30.980.20">
    <property type="entry name" value="Putative mannosyl-3-phosphoglycerate phosphatase, domain 2"/>
    <property type="match status" value="1"/>
</dbReference>
<dbReference type="NCBIfam" id="TIGR01484">
    <property type="entry name" value="HAD-SF-IIB"/>
    <property type="match status" value="1"/>
</dbReference>
<dbReference type="STRING" id="639282.DEFDS_0170"/>
<organism evidence="4 5">
    <name type="scientific">Deferribacter desulfuricans (strain DSM 14783 / JCM 11476 / NBRC 101012 / SSM1)</name>
    <dbReference type="NCBI Taxonomy" id="639282"/>
    <lineage>
        <taxon>Bacteria</taxon>
        <taxon>Pseudomonadati</taxon>
        <taxon>Deferribacterota</taxon>
        <taxon>Deferribacteres</taxon>
        <taxon>Deferribacterales</taxon>
        <taxon>Deferribacteraceae</taxon>
        <taxon>Deferribacter</taxon>
    </lineage>
</organism>
<dbReference type="SFLD" id="SFLDS00003">
    <property type="entry name" value="Haloacid_Dehalogenase"/>
    <property type="match status" value="1"/>
</dbReference>
<proteinExistence type="predicted"/>
<gene>
    <name evidence="4" type="ordered locus">DEFDS_0170</name>
</gene>
<dbReference type="EMBL" id="AP011529">
    <property type="protein sequence ID" value="BAI79682.1"/>
    <property type="molecule type" value="Genomic_DNA"/>
</dbReference>
<dbReference type="InterPro" id="IPR006381">
    <property type="entry name" value="HAD-SF-IIB-MPGP"/>
</dbReference>
<dbReference type="GO" id="GO:0005829">
    <property type="term" value="C:cytosol"/>
    <property type="evidence" value="ECO:0007669"/>
    <property type="project" value="TreeGrafter"/>
</dbReference>